<proteinExistence type="inferred from homology"/>
<dbReference type="PRINTS" id="PR00377">
    <property type="entry name" value="IMPHPHTASES"/>
</dbReference>
<dbReference type="InterPro" id="IPR000760">
    <property type="entry name" value="Inositol_monophosphatase-like"/>
</dbReference>
<dbReference type="Gene3D" id="3.40.190.80">
    <property type="match status" value="1"/>
</dbReference>
<gene>
    <name evidence="6" type="ORF">METZ01_LOCUS21519</name>
</gene>
<dbReference type="PROSITE" id="PS00629">
    <property type="entry name" value="IMP_1"/>
    <property type="match status" value="1"/>
</dbReference>
<sequence>VTVNIDSLLDEARELAEAAGSLTLKWFRQPDLKVSAKVDGTEVTAADRAAERFIRDELARRHPGHAVFGEEEGGGIASNGLSWVIDPIDGTRGFVRGVPLYATLLAVVDDDGPLVGVIHIPALNSTISAGRGVGCWLDGRPCSVSDRSDIAGSLVNTSSYETMSNQALVDLKASGAMMRTWGDAYGYYLVASGQAEAMIDPICSPWDLAPMPVIIDEAGGKFTDLNGTPKLDLQASTDSISGVASNALIHDELLDILRDA</sequence>
<evidence type="ECO:0000256" key="4">
    <source>
        <dbReference type="ARBA" id="ARBA00022801"/>
    </source>
</evidence>
<evidence type="ECO:0008006" key="7">
    <source>
        <dbReference type="Google" id="ProtNLM"/>
    </source>
</evidence>
<organism evidence="6">
    <name type="scientific">marine metagenome</name>
    <dbReference type="NCBI Taxonomy" id="408172"/>
    <lineage>
        <taxon>unclassified sequences</taxon>
        <taxon>metagenomes</taxon>
        <taxon>ecological metagenomes</taxon>
    </lineage>
</organism>
<dbReference type="Gene3D" id="3.30.540.10">
    <property type="entry name" value="Fructose-1,6-Bisphosphatase, subunit A, domain 1"/>
    <property type="match status" value="1"/>
</dbReference>
<evidence type="ECO:0000256" key="3">
    <source>
        <dbReference type="ARBA" id="ARBA00022723"/>
    </source>
</evidence>
<dbReference type="InterPro" id="IPR020583">
    <property type="entry name" value="Inositol_monoP_metal-BS"/>
</dbReference>
<keyword evidence="3" id="KW-0479">Metal-binding</keyword>
<evidence type="ECO:0000313" key="6">
    <source>
        <dbReference type="EMBL" id="SUZ68665.1"/>
    </source>
</evidence>
<dbReference type="PANTHER" id="PTHR43200:SF6">
    <property type="entry name" value="3'(2'),5'-BISPHOSPHATE NUCLEOTIDASE"/>
    <property type="match status" value="1"/>
</dbReference>
<accession>A0A381PNR8</accession>
<protein>
    <recommendedName>
        <fullName evidence="7">Histidinol-phosphatase</fullName>
    </recommendedName>
</protein>
<evidence type="ECO:0000256" key="2">
    <source>
        <dbReference type="ARBA" id="ARBA00009759"/>
    </source>
</evidence>
<evidence type="ECO:0000256" key="1">
    <source>
        <dbReference type="ARBA" id="ARBA00001946"/>
    </source>
</evidence>
<feature type="non-terminal residue" evidence="6">
    <location>
        <position position="1"/>
    </location>
</feature>
<comment type="similarity">
    <text evidence="2">Belongs to the inositol monophosphatase superfamily.</text>
</comment>
<evidence type="ECO:0000256" key="5">
    <source>
        <dbReference type="ARBA" id="ARBA00022842"/>
    </source>
</evidence>
<dbReference type="GO" id="GO:0046872">
    <property type="term" value="F:metal ion binding"/>
    <property type="evidence" value="ECO:0007669"/>
    <property type="project" value="UniProtKB-KW"/>
</dbReference>
<dbReference type="GO" id="GO:0016791">
    <property type="term" value="F:phosphatase activity"/>
    <property type="evidence" value="ECO:0007669"/>
    <property type="project" value="UniProtKB-ARBA"/>
</dbReference>
<dbReference type="GO" id="GO:0000105">
    <property type="term" value="P:L-histidine biosynthetic process"/>
    <property type="evidence" value="ECO:0007669"/>
    <property type="project" value="TreeGrafter"/>
</dbReference>
<name>A0A381PNR8_9ZZZZ</name>
<dbReference type="Pfam" id="PF00459">
    <property type="entry name" value="Inositol_P"/>
    <property type="match status" value="1"/>
</dbReference>
<dbReference type="EMBL" id="UINC01001039">
    <property type="protein sequence ID" value="SUZ68665.1"/>
    <property type="molecule type" value="Genomic_DNA"/>
</dbReference>
<comment type="cofactor">
    <cofactor evidence="1">
        <name>Mg(2+)</name>
        <dbReference type="ChEBI" id="CHEBI:18420"/>
    </cofactor>
</comment>
<keyword evidence="5" id="KW-0460">Magnesium</keyword>
<reference evidence="6" key="1">
    <citation type="submission" date="2018-05" db="EMBL/GenBank/DDBJ databases">
        <authorList>
            <person name="Lanie J.A."/>
            <person name="Ng W.-L."/>
            <person name="Kazmierczak K.M."/>
            <person name="Andrzejewski T.M."/>
            <person name="Davidsen T.M."/>
            <person name="Wayne K.J."/>
            <person name="Tettelin H."/>
            <person name="Glass J.I."/>
            <person name="Rusch D."/>
            <person name="Podicherti R."/>
            <person name="Tsui H.-C.T."/>
            <person name="Winkler M.E."/>
        </authorList>
    </citation>
    <scope>NUCLEOTIDE SEQUENCE</scope>
</reference>
<dbReference type="SUPFAM" id="SSF56655">
    <property type="entry name" value="Carbohydrate phosphatase"/>
    <property type="match status" value="1"/>
</dbReference>
<dbReference type="PANTHER" id="PTHR43200">
    <property type="entry name" value="PHOSPHATASE"/>
    <property type="match status" value="1"/>
</dbReference>
<keyword evidence="4" id="KW-0378">Hydrolase</keyword>
<dbReference type="AlphaFoldDB" id="A0A381PNR8"/>
<dbReference type="InterPro" id="IPR051090">
    <property type="entry name" value="Inositol_monoP_superfamily"/>
</dbReference>